<name>A0A6M8MS90_9PSED</name>
<dbReference type="Gene3D" id="3.40.50.2000">
    <property type="entry name" value="Glycogen Phosphorylase B"/>
    <property type="match status" value="1"/>
</dbReference>
<dbReference type="AlphaFoldDB" id="A0A6M8MS90"/>
<evidence type="ECO:0000256" key="9">
    <source>
        <dbReference type="ARBA" id="ARBA00023098"/>
    </source>
</evidence>
<evidence type="ECO:0000313" key="12">
    <source>
        <dbReference type="EMBL" id="QKF51608.1"/>
    </source>
</evidence>
<evidence type="ECO:0000256" key="2">
    <source>
        <dbReference type="ARBA" id="ARBA00007868"/>
    </source>
</evidence>
<dbReference type="Pfam" id="PF02684">
    <property type="entry name" value="LpxB"/>
    <property type="match status" value="1"/>
</dbReference>
<evidence type="ECO:0000256" key="4">
    <source>
        <dbReference type="ARBA" id="ARBA00020902"/>
    </source>
</evidence>
<accession>A0A6M8MS90</accession>
<dbReference type="Proteomes" id="UP000501989">
    <property type="component" value="Chromosome"/>
</dbReference>
<evidence type="ECO:0000256" key="8">
    <source>
        <dbReference type="ARBA" id="ARBA00022679"/>
    </source>
</evidence>
<dbReference type="GO" id="GO:0005543">
    <property type="term" value="F:phospholipid binding"/>
    <property type="evidence" value="ECO:0007669"/>
    <property type="project" value="TreeGrafter"/>
</dbReference>
<dbReference type="SUPFAM" id="SSF53756">
    <property type="entry name" value="UDP-Glycosyltransferase/glycogen phosphorylase"/>
    <property type="match status" value="1"/>
</dbReference>
<keyword evidence="13" id="KW-1185">Reference proteome</keyword>
<dbReference type="GO" id="GO:0009245">
    <property type="term" value="P:lipid A biosynthetic process"/>
    <property type="evidence" value="ECO:0007669"/>
    <property type="project" value="UniProtKB-UniRule"/>
</dbReference>
<dbReference type="EC" id="2.4.1.182" evidence="3 11"/>
<dbReference type="GO" id="GO:0008915">
    <property type="term" value="F:lipid-A-disaccharide synthase activity"/>
    <property type="evidence" value="ECO:0007669"/>
    <property type="project" value="UniProtKB-UniRule"/>
</dbReference>
<sequence>MARLRIALVAGEASGDILGSGLMRAIKARHPDAEFIGVGGPLMEAQGMTSYFPMERLSVMGLVEVLGRLKELLARRKLLIQTLIDEKPDVFIGIDAPDFTLNIELKLRQAGIKTVHYVSPSVWAWRQKRVLKIREGCDLMLTLLPFEARFYEEQGVPVRFVGHPLADTIPLQADQLAARAELGLGEGPVVALMPGSRGGEVGRLGALFFDAAERLLAARPDIRFVLPCASPQRREQIEQLLQERDLPLTLLDGRSHVALAACNAVLIASGTATLEALLYKRPMVVAYRLAPLTYWILKRMVKSPYVSLPNLLAQRLLVPELLQDAATAEALAQTLLPLLENGDAQTAGFDAIHRTLRRDASNQAAEAVLNLIGVTPSQ</sequence>
<dbReference type="UniPathway" id="UPA00973"/>
<keyword evidence="7 11" id="KW-0328">Glycosyltransferase</keyword>
<reference evidence="13" key="1">
    <citation type="submission" date="2019-12" db="EMBL/GenBank/DDBJ databases">
        <title>Endophytic bacteria associated with Panax ginseng seedlings.</title>
        <authorList>
            <person name="Park J.M."/>
            <person name="Shin R."/>
            <person name="Jo S.H."/>
        </authorList>
    </citation>
    <scope>NUCLEOTIDE SEQUENCE [LARGE SCALE GENOMIC DNA]</scope>
    <source>
        <strain evidence="13">PgKB30</strain>
    </source>
</reference>
<keyword evidence="9 11" id="KW-0443">Lipid metabolism</keyword>
<comment type="similarity">
    <text evidence="2 11">Belongs to the LpxB family.</text>
</comment>
<dbReference type="EMBL" id="CP053746">
    <property type="protein sequence ID" value="QKF51608.1"/>
    <property type="molecule type" value="Genomic_DNA"/>
</dbReference>
<dbReference type="InterPro" id="IPR003835">
    <property type="entry name" value="Glyco_trans_19"/>
</dbReference>
<evidence type="ECO:0000256" key="10">
    <source>
        <dbReference type="ARBA" id="ARBA00048975"/>
    </source>
</evidence>
<organism evidence="12 13">
    <name type="scientific">Pseudomonas graminis</name>
    <dbReference type="NCBI Taxonomy" id="158627"/>
    <lineage>
        <taxon>Bacteria</taxon>
        <taxon>Pseudomonadati</taxon>
        <taxon>Pseudomonadota</taxon>
        <taxon>Gammaproteobacteria</taxon>
        <taxon>Pseudomonadales</taxon>
        <taxon>Pseudomonadaceae</taxon>
        <taxon>Pseudomonas</taxon>
    </lineage>
</organism>
<dbReference type="PANTHER" id="PTHR30372:SF4">
    <property type="entry name" value="LIPID-A-DISACCHARIDE SYNTHASE, MITOCHONDRIAL-RELATED"/>
    <property type="match status" value="1"/>
</dbReference>
<evidence type="ECO:0000256" key="5">
    <source>
        <dbReference type="ARBA" id="ARBA00022516"/>
    </source>
</evidence>
<evidence type="ECO:0000256" key="7">
    <source>
        <dbReference type="ARBA" id="ARBA00022676"/>
    </source>
</evidence>
<evidence type="ECO:0000313" key="13">
    <source>
        <dbReference type="Proteomes" id="UP000501989"/>
    </source>
</evidence>
<dbReference type="RefSeq" id="WP_172610973.1">
    <property type="nucleotide sequence ID" value="NZ_CP053746.1"/>
</dbReference>
<protein>
    <recommendedName>
        <fullName evidence="4 11">Lipid-A-disaccharide synthase</fullName>
        <ecNumber evidence="3 11">2.4.1.182</ecNumber>
    </recommendedName>
</protein>
<keyword evidence="6 11" id="KW-0441">Lipid A biosynthesis</keyword>
<evidence type="ECO:0000256" key="3">
    <source>
        <dbReference type="ARBA" id="ARBA00012687"/>
    </source>
</evidence>
<evidence type="ECO:0000256" key="6">
    <source>
        <dbReference type="ARBA" id="ARBA00022556"/>
    </source>
</evidence>
<keyword evidence="8 11" id="KW-0808">Transferase</keyword>
<dbReference type="NCBIfam" id="TIGR00215">
    <property type="entry name" value="lpxB"/>
    <property type="match status" value="1"/>
</dbReference>
<dbReference type="KEGG" id="pgg:FX982_02570"/>
<keyword evidence="5 11" id="KW-0444">Lipid biosynthesis</keyword>
<dbReference type="GO" id="GO:0016020">
    <property type="term" value="C:membrane"/>
    <property type="evidence" value="ECO:0007669"/>
    <property type="project" value="GOC"/>
</dbReference>
<comment type="pathway">
    <text evidence="11">Bacterial outer membrane biogenesis; LPS lipid A biosynthesis.</text>
</comment>
<evidence type="ECO:0000256" key="1">
    <source>
        <dbReference type="ARBA" id="ARBA00002056"/>
    </source>
</evidence>
<gene>
    <name evidence="11" type="primary">lpxB</name>
    <name evidence="12" type="ORF">FX982_02570</name>
</gene>
<dbReference type="HAMAP" id="MF_00392">
    <property type="entry name" value="LpxB"/>
    <property type="match status" value="1"/>
</dbReference>
<proteinExistence type="inferred from homology"/>
<dbReference type="PANTHER" id="PTHR30372">
    <property type="entry name" value="LIPID-A-DISACCHARIDE SYNTHASE"/>
    <property type="match status" value="1"/>
</dbReference>
<comment type="catalytic activity">
    <reaction evidence="10 11">
        <text>a lipid X + a UDP-2-N,3-O-bis[(3R)-3-hydroxyacyl]-alpha-D-glucosamine = a lipid A disaccharide + UDP + H(+)</text>
        <dbReference type="Rhea" id="RHEA:67828"/>
        <dbReference type="ChEBI" id="CHEBI:15378"/>
        <dbReference type="ChEBI" id="CHEBI:58223"/>
        <dbReference type="ChEBI" id="CHEBI:137748"/>
        <dbReference type="ChEBI" id="CHEBI:176338"/>
        <dbReference type="ChEBI" id="CHEBI:176343"/>
        <dbReference type="EC" id="2.4.1.182"/>
    </reaction>
</comment>
<comment type="function">
    <text evidence="1 11">Condensation of UDP-2,3-diacylglucosamine and 2,3-diacylglucosamine-1-phosphate to form lipid A disaccharide, a precursor of lipid A, a phosphorylated glycolipid that anchors the lipopolysaccharide to the outer membrane of the cell.</text>
</comment>
<evidence type="ECO:0000256" key="11">
    <source>
        <dbReference type="HAMAP-Rule" id="MF_00392"/>
    </source>
</evidence>